<gene>
    <name evidence="2" type="ORF">TL08_05315</name>
</gene>
<dbReference type="KEGG" id="ahm:TL08_05315"/>
<dbReference type="EMBL" id="CP014859">
    <property type="protein sequence ID" value="AOS61890.1"/>
    <property type="molecule type" value="Genomic_DNA"/>
</dbReference>
<keyword evidence="1" id="KW-1133">Transmembrane helix</keyword>
<accession>A0AAC9MX27</accession>
<feature type="transmembrane region" description="Helical" evidence="1">
    <location>
        <begin position="518"/>
        <end position="539"/>
    </location>
</feature>
<feature type="transmembrane region" description="Helical" evidence="1">
    <location>
        <begin position="36"/>
        <end position="54"/>
    </location>
</feature>
<dbReference type="RefSeq" id="WP_069847016.1">
    <property type="nucleotide sequence ID" value="NZ_CP014859.1"/>
</dbReference>
<organism evidence="2 3">
    <name type="scientific">Actinoalloteichus hymeniacidonis</name>
    <dbReference type="NCBI Taxonomy" id="340345"/>
    <lineage>
        <taxon>Bacteria</taxon>
        <taxon>Bacillati</taxon>
        <taxon>Actinomycetota</taxon>
        <taxon>Actinomycetes</taxon>
        <taxon>Pseudonocardiales</taxon>
        <taxon>Pseudonocardiaceae</taxon>
        <taxon>Actinoalloteichus</taxon>
    </lineage>
</organism>
<feature type="transmembrane region" description="Helical" evidence="1">
    <location>
        <begin position="401"/>
        <end position="429"/>
    </location>
</feature>
<protein>
    <submittedName>
        <fullName evidence="2">Exporter of polyketide antibiotics</fullName>
    </submittedName>
</protein>
<feature type="transmembrane region" description="Helical" evidence="1">
    <location>
        <begin position="309"/>
        <end position="331"/>
    </location>
</feature>
<evidence type="ECO:0000313" key="3">
    <source>
        <dbReference type="Proteomes" id="UP000095210"/>
    </source>
</evidence>
<feature type="transmembrane region" description="Helical" evidence="1">
    <location>
        <begin position="251"/>
        <end position="271"/>
    </location>
</feature>
<keyword evidence="1" id="KW-0472">Membrane</keyword>
<dbReference type="AlphaFoldDB" id="A0AAC9MX27"/>
<evidence type="ECO:0000256" key="1">
    <source>
        <dbReference type="SAM" id="Phobius"/>
    </source>
</evidence>
<feature type="transmembrane region" description="Helical" evidence="1">
    <location>
        <begin position="449"/>
        <end position="467"/>
    </location>
</feature>
<feature type="transmembrane region" description="Helical" evidence="1">
    <location>
        <begin position="169"/>
        <end position="189"/>
    </location>
</feature>
<keyword evidence="3" id="KW-1185">Reference proteome</keyword>
<sequence>MILEESTARRPSAQTNRLTPLRAIAALYFRQSRRSAVAVLAVVAGLSGLVAAQFETMFAGALDARALVELTGNPAIRIIFGTPLALDDPGGFTVWRTGIPVTVLVGVWACLIAIRLTRGEEEAGRSDLLLAGRTTRAEAVALSLLVLVCCLLAIGVVLAGTLVLTGTAVVGSVLHAAGLFGVGMGFAALGTLCAQILPSRAGATGLSIGLLVAAMLARMVADGIENVDWLRWLTPFGVVGEVGPYWHDRSAPLIVLFLLPVLFAGAALAIARERDIGTGVLSPTARRPSRMMFLGSLGAFAIRRALPALAGWAIGLAAFAGLLGMLAISIVDFLAGSARFTELAAAAGFGLLNATSGYAATMFVLLSIPVSCFAATRIAAMREDEHSGRSIPLFATAVSRQWLVAVEFVISLFGAIFLFCVIGAAMWWGTRVIQAPLSLGQALTGAFNLLPIALLCLGAATAALGWLPRHVLAIGCLPVTAGFLLDVLAESTGAPAWVRDLSPFAHLAAVPHSPPDGAGFAALSVIALLLAILGGVGHARRDLGG</sequence>
<evidence type="ECO:0000313" key="2">
    <source>
        <dbReference type="EMBL" id="AOS61890.1"/>
    </source>
</evidence>
<dbReference type="Proteomes" id="UP000095210">
    <property type="component" value="Chromosome"/>
</dbReference>
<proteinExistence type="predicted"/>
<feature type="transmembrane region" description="Helical" evidence="1">
    <location>
        <begin position="98"/>
        <end position="118"/>
    </location>
</feature>
<dbReference type="Pfam" id="PF12679">
    <property type="entry name" value="ABC2_membrane_2"/>
    <property type="match status" value="1"/>
</dbReference>
<reference evidence="3" key="1">
    <citation type="submission" date="2016-03" db="EMBL/GenBank/DDBJ databases">
        <title>Complete genome sequence of the type strain Actinoalloteichus hymeniacidonis DSM 45092.</title>
        <authorList>
            <person name="Schaffert L."/>
            <person name="Albersmeier A."/>
            <person name="Winkler A."/>
            <person name="Kalinowski J."/>
            <person name="Zotchev S."/>
            <person name="Ruckert C."/>
        </authorList>
    </citation>
    <scope>NUCLEOTIDE SEQUENCE [LARGE SCALE GENOMIC DNA]</scope>
    <source>
        <strain evidence="3">HPA177(T) (DSM 45092(T))</strain>
    </source>
</reference>
<feature type="transmembrane region" description="Helical" evidence="1">
    <location>
        <begin position="474"/>
        <end position="498"/>
    </location>
</feature>
<feature type="transmembrane region" description="Helical" evidence="1">
    <location>
        <begin position="139"/>
        <end position="163"/>
    </location>
</feature>
<name>A0AAC9MX27_9PSEU</name>
<keyword evidence="1" id="KW-0812">Transmembrane</keyword>
<feature type="transmembrane region" description="Helical" evidence="1">
    <location>
        <begin position="201"/>
        <end position="221"/>
    </location>
</feature>